<gene>
    <name evidence="8" type="ORF">Pro02_74380</name>
</gene>
<dbReference type="FunFam" id="3.40.50.2300:FF:000001">
    <property type="entry name" value="DNA-binding response regulator PhoB"/>
    <property type="match status" value="1"/>
</dbReference>
<keyword evidence="5" id="KW-0804">Transcription</keyword>
<keyword evidence="4" id="KW-0238">DNA-binding</keyword>
<dbReference type="PROSITE" id="PS50110">
    <property type="entry name" value="RESPONSE_REGULATORY"/>
    <property type="match status" value="1"/>
</dbReference>
<organism evidence="8 9">
    <name type="scientific">Planobispora rosea</name>
    <dbReference type="NCBI Taxonomy" id="35762"/>
    <lineage>
        <taxon>Bacteria</taxon>
        <taxon>Bacillati</taxon>
        <taxon>Actinomycetota</taxon>
        <taxon>Actinomycetes</taxon>
        <taxon>Streptosporangiales</taxon>
        <taxon>Streptosporangiaceae</taxon>
        <taxon>Planobispora</taxon>
    </lineage>
</organism>
<evidence type="ECO:0000256" key="6">
    <source>
        <dbReference type="PROSITE-ProRule" id="PRU00169"/>
    </source>
</evidence>
<dbReference type="GO" id="GO:0000976">
    <property type="term" value="F:transcription cis-regulatory region binding"/>
    <property type="evidence" value="ECO:0007669"/>
    <property type="project" value="TreeGrafter"/>
</dbReference>
<evidence type="ECO:0000256" key="5">
    <source>
        <dbReference type="ARBA" id="ARBA00023163"/>
    </source>
</evidence>
<dbReference type="GO" id="GO:0032993">
    <property type="term" value="C:protein-DNA complex"/>
    <property type="evidence" value="ECO:0007669"/>
    <property type="project" value="TreeGrafter"/>
</dbReference>
<dbReference type="GO" id="GO:0000156">
    <property type="term" value="F:phosphorelay response regulator activity"/>
    <property type="evidence" value="ECO:0007669"/>
    <property type="project" value="TreeGrafter"/>
</dbReference>
<dbReference type="Proteomes" id="UP000655044">
    <property type="component" value="Unassembled WGS sequence"/>
</dbReference>
<comment type="caution">
    <text evidence="8">The sequence shown here is derived from an EMBL/GenBank/DDBJ whole genome shotgun (WGS) entry which is preliminary data.</text>
</comment>
<keyword evidence="2" id="KW-0902">Two-component regulatory system</keyword>
<evidence type="ECO:0000313" key="9">
    <source>
        <dbReference type="Proteomes" id="UP000655044"/>
    </source>
</evidence>
<dbReference type="SMART" id="SM00448">
    <property type="entry name" value="REC"/>
    <property type="match status" value="1"/>
</dbReference>
<dbReference type="InterPro" id="IPR001789">
    <property type="entry name" value="Sig_transdc_resp-reg_receiver"/>
</dbReference>
<feature type="modified residue" description="4-aspartylphosphate" evidence="6">
    <location>
        <position position="53"/>
    </location>
</feature>
<dbReference type="PANTHER" id="PTHR48111:SF4">
    <property type="entry name" value="DNA-BINDING DUAL TRANSCRIPTIONAL REGULATOR OMPR"/>
    <property type="match status" value="1"/>
</dbReference>
<evidence type="ECO:0000256" key="1">
    <source>
        <dbReference type="ARBA" id="ARBA00022553"/>
    </source>
</evidence>
<dbReference type="InterPro" id="IPR011006">
    <property type="entry name" value="CheY-like_superfamily"/>
</dbReference>
<dbReference type="AlphaFoldDB" id="A0A8J3WGZ5"/>
<evidence type="ECO:0000256" key="2">
    <source>
        <dbReference type="ARBA" id="ARBA00023012"/>
    </source>
</evidence>
<dbReference type="PANTHER" id="PTHR48111">
    <property type="entry name" value="REGULATOR OF RPOS"/>
    <property type="match status" value="1"/>
</dbReference>
<dbReference type="SUPFAM" id="SSF52172">
    <property type="entry name" value="CheY-like"/>
    <property type="match status" value="1"/>
</dbReference>
<feature type="domain" description="Response regulatory" evidence="7">
    <location>
        <begin position="4"/>
        <end position="120"/>
    </location>
</feature>
<dbReference type="Pfam" id="PF00072">
    <property type="entry name" value="Response_reg"/>
    <property type="match status" value="1"/>
</dbReference>
<accession>A0A8J3WGZ5</accession>
<sequence>MMATVLVAEDDSDIRDLIVFKLEQAGHTVIAVGDGASALRLARERPPEIVLLDVMMPGMSGVEVCRELRRHPETAGLPIILLTARAQESDVAKGLTAGADDYIVKPFSPRVLADRVHSVLARART</sequence>
<keyword evidence="9" id="KW-1185">Reference proteome</keyword>
<keyword evidence="3" id="KW-0805">Transcription regulation</keyword>
<reference evidence="8" key="1">
    <citation type="submission" date="2021-01" db="EMBL/GenBank/DDBJ databases">
        <title>Whole genome shotgun sequence of Planobispora rosea NBRC 15558.</title>
        <authorList>
            <person name="Komaki H."/>
            <person name="Tamura T."/>
        </authorList>
    </citation>
    <scope>NUCLEOTIDE SEQUENCE</scope>
    <source>
        <strain evidence="8">NBRC 15558</strain>
    </source>
</reference>
<dbReference type="CDD" id="cd17574">
    <property type="entry name" value="REC_OmpR"/>
    <property type="match status" value="1"/>
</dbReference>
<dbReference type="InterPro" id="IPR039420">
    <property type="entry name" value="WalR-like"/>
</dbReference>
<evidence type="ECO:0000256" key="3">
    <source>
        <dbReference type="ARBA" id="ARBA00023015"/>
    </source>
</evidence>
<dbReference type="GO" id="GO:0006355">
    <property type="term" value="P:regulation of DNA-templated transcription"/>
    <property type="evidence" value="ECO:0007669"/>
    <property type="project" value="TreeGrafter"/>
</dbReference>
<dbReference type="GO" id="GO:0005829">
    <property type="term" value="C:cytosol"/>
    <property type="evidence" value="ECO:0007669"/>
    <property type="project" value="TreeGrafter"/>
</dbReference>
<evidence type="ECO:0000313" key="8">
    <source>
        <dbReference type="EMBL" id="GIH89030.1"/>
    </source>
</evidence>
<protein>
    <recommendedName>
        <fullName evidence="7">Response regulatory domain-containing protein</fullName>
    </recommendedName>
</protein>
<name>A0A8J3WGZ5_PLARO</name>
<evidence type="ECO:0000256" key="4">
    <source>
        <dbReference type="ARBA" id="ARBA00023125"/>
    </source>
</evidence>
<dbReference type="Gene3D" id="3.40.50.2300">
    <property type="match status" value="1"/>
</dbReference>
<evidence type="ECO:0000259" key="7">
    <source>
        <dbReference type="PROSITE" id="PS50110"/>
    </source>
</evidence>
<keyword evidence="1 6" id="KW-0597">Phosphoprotein</keyword>
<dbReference type="EMBL" id="BOOI01000099">
    <property type="protein sequence ID" value="GIH89030.1"/>
    <property type="molecule type" value="Genomic_DNA"/>
</dbReference>
<proteinExistence type="predicted"/>